<geneLocation type="plasmid" evidence="2">
    <name>pRm1132f</name>
</geneLocation>
<keyword evidence="2" id="KW-0614">Plasmid</keyword>
<evidence type="ECO:0000313" key="2">
    <source>
        <dbReference type="EMBL" id="AAG59892.1"/>
    </source>
</evidence>
<accession>Q9AGT8</accession>
<proteinExistence type="predicted"/>
<dbReference type="EMBL" id="AF327371">
    <property type="protein sequence ID" value="AAG59892.1"/>
    <property type="molecule type" value="Genomic_DNA"/>
</dbReference>
<feature type="region of interest" description="Disordered" evidence="1">
    <location>
        <begin position="126"/>
        <end position="154"/>
    </location>
</feature>
<evidence type="ECO:0000256" key="1">
    <source>
        <dbReference type="SAM" id="MobiDB-lite"/>
    </source>
</evidence>
<name>Q9AGT8_RHIML</name>
<protein>
    <submittedName>
        <fullName evidence="2">Uncharacterized protein</fullName>
    </submittedName>
</protein>
<dbReference type="AlphaFoldDB" id="Q9AGT8"/>
<sequence>MQYRVSANGRRVQCLAPMYDKEAKRTRQKLVLTIDLYDPRDPRPAPEQLAAGTPEQRTAWAAEITKYLDERQERARQNTVRGGIAVVAGIMKKITEDLNSQTPTLSDDDRQRVAAMVRGWAEALHIAPQPAPRKPAERKTPTPTTGEDPRAFGSELVEQARELRRGGMSITAIADKMTTNGHKVSKSWVQKWTSENH</sequence>
<reference evidence="2" key="1">
    <citation type="journal article" date="2001" name="J. Bacteriol.">
        <title>Sinorhizobium meliloti plasmid pRm1132f replicates by a rolling-circle mechanism.</title>
        <authorList>
            <person name="Barran L.R."/>
            <person name="Ritchot N."/>
            <person name="Bromfield E.S."/>
        </authorList>
    </citation>
    <scope>NUCLEOTIDE SEQUENCE</scope>
    <source>
        <plasmid evidence="2">pRm1132f</plasmid>
    </source>
</reference>
<organism evidence="2">
    <name type="scientific">Rhizobium meliloti</name>
    <name type="common">Ensifer meliloti</name>
    <name type="synonym">Sinorhizobium meliloti</name>
    <dbReference type="NCBI Taxonomy" id="382"/>
    <lineage>
        <taxon>Bacteria</taxon>
        <taxon>Pseudomonadati</taxon>
        <taxon>Pseudomonadota</taxon>
        <taxon>Alphaproteobacteria</taxon>
        <taxon>Hyphomicrobiales</taxon>
        <taxon>Rhizobiaceae</taxon>
        <taxon>Sinorhizobium/Ensifer group</taxon>
        <taxon>Sinorhizobium</taxon>
    </lineage>
</organism>